<evidence type="ECO:0000256" key="1">
    <source>
        <dbReference type="ARBA" id="ARBA00022737"/>
    </source>
</evidence>
<dbReference type="SMART" id="SM00248">
    <property type="entry name" value="ANK"/>
    <property type="match status" value="6"/>
</dbReference>
<organism evidence="4 5">
    <name type="scientific">Thraustotheca clavata</name>
    <dbReference type="NCBI Taxonomy" id="74557"/>
    <lineage>
        <taxon>Eukaryota</taxon>
        <taxon>Sar</taxon>
        <taxon>Stramenopiles</taxon>
        <taxon>Oomycota</taxon>
        <taxon>Saprolegniomycetes</taxon>
        <taxon>Saprolegniales</taxon>
        <taxon>Achlyaceae</taxon>
        <taxon>Thraustotheca</taxon>
    </lineage>
</organism>
<dbReference type="InterPro" id="IPR002110">
    <property type="entry name" value="Ankyrin_rpt"/>
</dbReference>
<name>A0A1V9ZZ25_9STRA</name>
<dbReference type="AlphaFoldDB" id="A0A1V9ZZ25"/>
<keyword evidence="2 3" id="KW-0040">ANK repeat</keyword>
<proteinExistence type="predicted"/>
<evidence type="ECO:0000313" key="4">
    <source>
        <dbReference type="EMBL" id="OQS03256.1"/>
    </source>
</evidence>
<dbReference type="Pfam" id="PF12796">
    <property type="entry name" value="Ank_2"/>
    <property type="match status" value="2"/>
</dbReference>
<sequence length="491" mass="56740">MGSVRPDFKQVLRDSVYRDRKHWLAHRIKLWYDVFRPKTIILRMVNANVAQEKILIAVIKKWFCIYLETRWTKMTFEDMDKEIVQPLLYSSEEQMFNFLSALPSLRLKVKSSNKEILMDAIIKPSDTLLHIVLKCYEELSSRCLELFLSHGYHIDQVGADNRTALYAAVESGLINNFILLYNYGADLHVMNTNGQTPFNYAAKLGKLDIVRFLNKCARGNAKKSLPFSDTLHYAVKNKDTEAIEFLLQNGGDVNDLNPGFTPLMCTQSHDDFNFAELLLERGANALATDNYGNNFLHCIAAKNNFNLLGYLLDSHFRSMFWEAFYLVDELGDMPMHTAARHHSMEVFCMFNKYLIKRHPYLGLSKVMQLLSIYYLKMNQNKVGEFPLIVLLKDESIKIDTKIFADYLPCTEKNGIAWSDDLFRQVLHDAPQYAFALLESYISPTRENDNFSKFMLHSLVSMLGSHLHVENSLLASIIHCCEVVDPEKEYRL</sequence>
<dbReference type="SUPFAM" id="SSF48403">
    <property type="entry name" value="Ankyrin repeat"/>
    <property type="match status" value="1"/>
</dbReference>
<dbReference type="InterPro" id="IPR036770">
    <property type="entry name" value="Ankyrin_rpt-contain_sf"/>
</dbReference>
<reference evidence="4 5" key="1">
    <citation type="journal article" date="2014" name="Genome Biol. Evol.">
        <title>The secreted proteins of Achlya hypogyna and Thraustotheca clavata identify the ancestral oomycete secretome and reveal gene acquisitions by horizontal gene transfer.</title>
        <authorList>
            <person name="Misner I."/>
            <person name="Blouin N."/>
            <person name="Leonard G."/>
            <person name="Richards T.A."/>
            <person name="Lane C.E."/>
        </authorList>
    </citation>
    <scope>NUCLEOTIDE SEQUENCE [LARGE SCALE GENOMIC DNA]</scope>
    <source>
        <strain evidence="4 5">ATCC 34112</strain>
    </source>
</reference>
<feature type="repeat" description="ANK" evidence="3">
    <location>
        <begin position="258"/>
        <end position="290"/>
    </location>
</feature>
<dbReference type="Proteomes" id="UP000243217">
    <property type="component" value="Unassembled WGS sequence"/>
</dbReference>
<dbReference type="OrthoDB" id="194358at2759"/>
<evidence type="ECO:0000256" key="3">
    <source>
        <dbReference type="PROSITE-ProRule" id="PRU00023"/>
    </source>
</evidence>
<dbReference type="PROSITE" id="PS50297">
    <property type="entry name" value="ANK_REP_REGION"/>
    <property type="match status" value="2"/>
</dbReference>
<comment type="caution">
    <text evidence="4">The sequence shown here is derived from an EMBL/GenBank/DDBJ whole genome shotgun (WGS) entry which is preliminary data.</text>
</comment>
<feature type="repeat" description="ANK" evidence="3">
    <location>
        <begin position="193"/>
        <end position="213"/>
    </location>
</feature>
<evidence type="ECO:0000256" key="2">
    <source>
        <dbReference type="ARBA" id="ARBA00023043"/>
    </source>
</evidence>
<dbReference type="EMBL" id="JNBS01000949">
    <property type="protein sequence ID" value="OQS03256.1"/>
    <property type="molecule type" value="Genomic_DNA"/>
</dbReference>
<protein>
    <submittedName>
        <fullName evidence="4">Uncharacterized protein</fullName>
    </submittedName>
</protein>
<dbReference type="STRING" id="74557.A0A1V9ZZ25"/>
<dbReference type="PANTHER" id="PTHR24198:SF165">
    <property type="entry name" value="ANKYRIN REPEAT-CONTAINING PROTEIN-RELATED"/>
    <property type="match status" value="1"/>
</dbReference>
<feature type="repeat" description="ANK" evidence="3">
    <location>
        <begin position="231"/>
        <end position="258"/>
    </location>
</feature>
<keyword evidence="5" id="KW-1185">Reference proteome</keyword>
<dbReference type="PANTHER" id="PTHR24198">
    <property type="entry name" value="ANKYRIN REPEAT AND PROTEIN KINASE DOMAIN-CONTAINING PROTEIN"/>
    <property type="match status" value="1"/>
</dbReference>
<evidence type="ECO:0000313" key="5">
    <source>
        <dbReference type="Proteomes" id="UP000243217"/>
    </source>
</evidence>
<dbReference type="Gene3D" id="1.25.40.20">
    <property type="entry name" value="Ankyrin repeat-containing domain"/>
    <property type="match status" value="2"/>
</dbReference>
<dbReference type="PROSITE" id="PS50088">
    <property type="entry name" value="ANK_REPEAT"/>
    <property type="match status" value="4"/>
</dbReference>
<accession>A0A1V9ZZ25</accession>
<keyword evidence="1" id="KW-0677">Repeat</keyword>
<feature type="repeat" description="ANK" evidence="3">
    <location>
        <begin position="160"/>
        <end position="192"/>
    </location>
</feature>
<gene>
    <name evidence="4" type="ORF">THRCLA_04449</name>
</gene>